<dbReference type="Gene3D" id="2.130.10.10">
    <property type="entry name" value="YVTN repeat-like/Quinoprotein amine dehydrogenase"/>
    <property type="match status" value="1"/>
</dbReference>
<dbReference type="PANTHER" id="PTHR22889:SF0">
    <property type="entry name" value="WD REPEAT-CONTAINING PROTEIN 89"/>
    <property type="match status" value="1"/>
</dbReference>
<dbReference type="InterPro" id="IPR001680">
    <property type="entry name" value="WD40_rpt"/>
</dbReference>
<proteinExistence type="predicted"/>
<protein>
    <recommendedName>
        <fullName evidence="6">WD40 repeat-like protein</fullName>
    </recommendedName>
</protein>
<sequence length="550" mass="57383">MNTGFAPDYLHIKGGKAAVSALTSPPPGLTLEVPRRPYITHLLPLTALPAPLIVFGTSTEDVLNVLNSARPEVETMHRLVWRSTSSSSRSEQTAISGLIAAPPAAPSQASLYTPSTNGKIAIWDLRSQALAPVGELVGQGAPAPQFERGAGSANKPAPANGPAYLCAAASEDGYTLAAGTELRGTDAIIDIWDIRKPSEPLFSYCESHSDDVSSLAFCPSSAEGYAGPSSSAGSSCSPRTAILLSGSTDGLMSIFNTSVAQGDEDDAVVRVQNIGASVAKVGWGGIASSLVRHDGMEVELDEDEAAKAIAARTPRGLGGAWGVTDMQTMSVFDADNFDFTTLAGFPTRSRTSLMPAYEPDYVIDILAGSRLPSQDQGTALSLWTGDPTGNFALTSIPPAEVVGEAQEAGSASRKAAEPWELVAFFPAGRNAHEDIVRCVHYDRQLHSLITGGEDGRICFWHMPDGDGEAVSQTPISAIQAIPPAAGPGQARHITFDAEETATLASAQHGGPSPTSLFRGGAARERATDVLVKGSMRGPASGGSKVRYRPF</sequence>
<evidence type="ECO:0008006" key="6">
    <source>
        <dbReference type="Google" id="ProtNLM"/>
    </source>
</evidence>
<name>A0AAN6GTC3_9BASI</name>
<evidence type="ECO:0000256" key="1">
    <source>
        <dbReference type="ARBA" id="ARBA00022574"/>
    </source>
</evidence>
<evidence type="ECO:0000313" key="4">
    <source>
        <dbReference type="EMBL" id="KAK0556578.1"/>
    </source>
</evidence>
<dbReference type="AlphaFoldDB" id="A0AAN6GTC3"/>
<dbReference type="InterPro" id="IPR011047">
    <property type="entry name" value="Quinoprotein_ADH-like_sf"/>
</dbReference>
<dbReference type="SMART" id="SM00320">
    <property type="entry name" value="WD40"/>
    <property type="match status" value="2"/>
</dbReference>
<feature type="repeat" description="WD" evidence="3">
    <location>
        <begin position="429"/>
        <end position="470"/>
    </location>
</feature>
<dbReference type="SUPFAM" id="SSF50998">
    <property type="entry name" value="Quinoprotein alcohol dehydrogenase-like"/>
    <property type="match status" value="1"/>
</dbReference>
<dbReference type="InterPro" id="IPR015943">
    <property type="entry name" value="WD40/YVTN_repeat-like_dom_sf"/>
</dbReference>
<dbReference type="PROSITE" id="PS50082">
    <property type="entry name" value="WD_REPEATS_2"/>
    <property type="match status" value="1"/>
</dbReference>
<comment type="caution">
    <text evidence="4">The sequence shown here is derived from an EMBL/GenBank/DDBJ whole genome shotgun (WGS) entry which is preliminary data.</text>
</comment>
<evidence type="ECO:0000256" key="2">
    <source>
        <dbReference type="ARBA" id="ARBA00022737"/>
    </source>
</evidence>
<accession>A0AAN6GTC3</accession>
<dbReference type="InterPro" id="IPR039328">
    <property type="entry name" value="WDR89"/>
</dbReference>
<dbReference type="PANTHER" id="PTHR22889">
    <property type="entry name" value="WD REPEAT-CONTAINING PROTEIN 89"/>
    <property type="match status" value="1"/>
</dbReference>
<organism evidence="4 5">
    <name type="scientific">Tilletia horrida</name>
    <dbReference type="NCBI Taxonomy" id="155126"/>
    <lineage>
        <taxon>Eukaryota</taxon>
        <taxon>Fungi</taxon>
        <taxon>Dikarya</taxon>
        <taxon>Basidiomycota</taxon>
        <taxon>Ustilaginomycotina</taxon>
        <taxon>Exobasidiomycetes</taxon>
        <taxon>Tilletiales</taxon>
        <taxon>Tilletiaceae</taxon>
        <taxon>Tilletia</taxon>
    </lineage>
</organism>
<evidence type="ECO:0000313" key="5">
    <source>
        <dbReference type="Proteomes" id="UP001176517"/>
    </source>
</evidence>
<dbReference type="EMBL" id="JAPDMZ010000013">
    <property type="protein sequence ID" value="KAK0556578.1"/>
    <property type="molecule type" value="Genomic_DNA"/>
</dbReference>
<keyword evidence="5" id="KW-1185">Reference proteome</keyword>
<keyword evidence="2" id="KW-0677">Repeat</keyword>
<reference evidence="4" key="1">
    <citation type="journal article" date="2023" name="PhytoFront">
        <title>Draft Genome Resources of Seven Strains of Tilletia horrida, Causal Agent of Kernel Smut of Rice.</title>
        <authorList>
            <person name="Khanal S."/>
            <person name="Antony Babu S."/>
            <person name="Zhou X.G."/>
        </authorList>
    </citation>
    <scope>NUCLEOTIDE SEQUENCE</scope>
    <source>
        <strain evidence="4">TX6</strain>
    </source>
</reference>
<gene>
    <name evidence="4" type="ORF">OC846_001022</name>
</gene>
<dbReference type="Proteomes" id="UP001176517">
    <property type="component" value="Unassembled WGS sequence"/>
</dbReference>
<dbReference type="Pfam" id="PF00400">
    <property type="entry name" value="WD40"/>
    <property type="match status" value="1"/>
</dbReference>
<evidence type="ECO:0000256" key="3">
    <source>
        <dbReference type="PROSITE-ProRule" id="PRU00221"/>
    </source>
</evidence>
<keyword evidence="1 3" id="KW-0853">WD repeat</keyword>